<reference evidence="2" key="2">
    <citation type="submission" date="2020-09" db="EMBL/GenBank/DDBJ databases">
        <authorList>
            <person name="Sun Q."/>
            <person name="Ohkuma M."/>
        </authorList>
    </citation>
    <scope>NUCLEOTIDE SEQUENCE</scope>
    <source>
        <strain evidence="2">JCM 4403</strain>
    </source>
</reference>
<feature type="region of interest" description="Disordered" evidence="1">
    <location>
        <begin position="1"/>
        <end position="28"/>
    </location>
</feature>
<evidence type="ECO:0000256" key="1">
    <source>
        <dbReference type="SAM" id="MobiDB-lite"/>
    </source>
</evidence>
<keyword evidence="3" id="KW-1185">Reference proteome</keyword>
<name>A0A918EWP3_9ACTN</name>
<sequence length="58" mass="6677">MTKRVTLCNKPPSRRSSKVPGTLTGDRTQGSQQYSIWATCVDWRAAQRILYVPRILRK</sequence>
<dbReference type="EMBL" id="BMTU01000004">
    <property type="protein sequence ID" value="GGQ78857.1"/>
    <property type="molecule type" value="Genomic_DNA"/>
</dbReference>
<evidence type="ECO:0000313" key="2">
    <source>
        <dbReference type="EMBL" id="GGQ78857.1"/>
    </source>
</evidence>
<gene>
    <name evidence="2" type="ORF">GCM10010280_26850</name>
</gene>
<reference evidence="2" key="1">
    <citation type="journal article" date="2014" name="Int. J. Syst. Evol. Microbiol.">
        <title>Complete genome sequence of Corynebacterium casei LMG S-19264T (=DSM 44701T), isolated from a smear-ripened cheese.</title>
        <authorList>
            <consortium name="US DOE Joint Genome Institute (JGI-PGF)"/>
            <person name="Walter F."/>
            <person name="Albersmeier A."/>
            <person name="Kalinowski J."/>
            <person name="Ruckert C."/>
        </authorList>
    </citation>
    <scope>NUCLEOTIDE SEQUENCE</scope>
    <source>
        <strain evidence="2">JCM 4403</strain>
    </source>
</reference>
<evidence type="ECO:0000313" key="3">
    <source>
        <dbReference type="Proteomes" id="UP000656732"/>
    </source>
</evidence>
<dbReference type="AlphaFoldDB" id="A0A918EWP3"/>
<proteinExistence type="predicted"/>
<accession>A0A918EWP3</accession>
<comment type="caution">
    <text evidence="2">The sequence shown here is derived from an EMBL/GenBank/DDBJ whole genome shotgun (WGS) entry which is preliminary data.</text>
</comment>
<dbReference type="Proteomes" id="UP000656732">
    <property type="component" value="Unassembled WGS sequence"/>
</dbReference>
<organism evidence="2 3">
    <name type="scientific">Streptomyces pilosus</name>
    <dbReference type="NCBI Taxonomy" id="28893"/>
    <lineage>
        <taxon>Bacteria</taxon>
        <taxon>Bacillati</taxon>
        <taxon>Actinomycetota</taxon>
        <taxon>Actinomycetes</taxon>
        <taxon>Kitasatosporales</taxon>
        <taxon>Streptomycetaceae</taxon>
        <taxon>Streptomyces</taxon>
    </lineage>
</organism>
<protein>
    <submittedName>
        <fullName evidence="2">Uncharacterized protein</fullName>
    </submittedName>
</protein>